<dbReference type="RefSeq" id="WP_147665545.1">
    <property type="nucleotide sequence ID" value="NZ_VDUW01000001.1"/>
</dbReference>
<dbReference type="OrthoDB" id="2428356at2"/>
<gene>
    <name evidence="1" type="ORF">FHP05_01955</name>
</gene>
<comment type="caution">
    <text evidence="1">The sequence shown here is derived from an EMBL/GenBank/DDBJ whole genome shotgun (WGS) entry which is preliminary data.</text>
</comment>
<sequence length="70" mass="8378">MIHLKWETSPTIKQIKCIHADATKFIVHRKLTPGKVYDVKNETEEFYFIIDNSDRIAGFRKEYFEELTNE</sequence>
<keyword evidence="2" id="KW-1185">Reference proteome</keyword>
<dbReference type="Pfam" id="PF20111">
    <property type="entry name" value="DUF6501"/>
    <property type="match status" value="1"/>
</dbReference>
<dbReference type="InterPro" id="IPR045447">
    <property type="entry name" value="DUF6501"/>
</dbReference>
<dbReference type="AlphaFoldDB" id="A0A5C8P2X3"/>
<name>A0A5C8P2X3_9BACI</name>
<organism evidence="1 2">
    <name type="scientific">Cerasibacillus terrae</name>
    <dbReference type="NCBI Taxonomy" id="2498845"/>
    <lineage>
        <taxon>Bacteria</taxon>
        <taxon>Bacillati</taxon>
        <taxon>Bacillota</taxon>
        <taxon>Bacilli</taxon>
        <taxon>Bacillales</taxon>
        <taxon>Bacillaceae</taxon>
        <taxon>Cerasibacillus</taxon>
    </lineage>
</organism>
<protein>
    <submittedName>
        <fullName evidence="1">Uncharacterized protein</fullName>
    </submittedName>
</protein>
<proteinExistence type="predicted"/>
<evidence type="ECO:0000313" key="2">
    <source>
        <dbReference type="Proteomes" id="UP000321574"/>
    </source>
</evidence>
<evidence type="ECO:0000313" key="1">
    <source>
        <dbReference type="EMBL" id="TXL67808.1"/>
    </source>
</evidence>
<accession>A0A5C8P2X3</accession>
<dbReference type="Proteomes" id="UP000321574">
    <property type="component" value="Unassembled WGS sequence"/>
</dbReference>
<reference evidence="1 2" key="1">
    <citation type="submission" date="2019-06" db="EMBL/GenBank/DDBJ databases">
        <title>Cerasibacillus sp. nov., isolated from maize field.</title>
        <authorList>
            <person name="Lin S.-Y."/>
            <person name="Tsai C.-F."/>
            <person name="Young C.-C."/>
        </authorList>
    </citation>
    <scope>NUCLEOTIDE SEQUENCE [LARGE SCALE GENOMIC DNA]</scope>
    <source>
        <strain evidence="1 2">CC-CFT480</strain>
    </source>
</reference>
<dbReference type="EMBL" id="VDUW01000001">
    <property type="protein sequence ID" value="TXL67808.1"/>
    <property type="molecule type" value="Genomic_DNA"/>
</dbReference>